<feature type="transmembrane region" description="Helical" evidence="8">
    <location>
        <begin position="81"/>
        <end position="101"/>
    </location>
</feature>
<evidence type="ECO:0000313" key="11">
    <source>
        <dbReference type="EMBL" id="AZS31890.1"/>
    </source>
</evidence>
<dbReference type="SUPFAM" id="SSF52540">
    <property type="entry name" value="P-loop containing nucleoside triphosphate hydrolases"/>
    <property type="match status" value="1"/>
</dbReference>
<name>A0A3Q9IRF6_9BACT</name>
<dbReference type="KEGG" id="buy:D8S85_04745"/>
<dbReference type="PANTHER" id="PTHR43394">
    <property type="entry name" value="ATP-DEPENDENT PERMEASE MDL1, MITOCHONDRIAL"/>
    <property type="match status" value="1"/>
</dbReference>
<dbReference type="GO" id="GO:0005886">
    <property type="term" value="C:plasma membrane"/>
    <property type="evidence" value="ECO:0007669"/>
    <property type="project" value="UniProtKB-SubCell"/>
</dbReference>
<keyword evidence="6 8" id="KW-1133">Transmembrane helix</keyword>
<dbReference type="GO" id="GO:0016887">
    <property type="term" value="F:ATP hydrolysis activity"/>
    <property type="evidence" value="ECO:0007669"/>
    <property type="project" value="InterPro"/>
</dbReference>
<evidence type="ECO:0000256" key="2">
    <source>
        <dbReference type="ARBA" id="ARBA00022448"/>
    </source>
</evidence>
<dbReference type="InterPro" id="IPR036640">
    <property type="entry name" value="ABC1_TM_sf"/>
</dbReference>
<evidence type="ECO:0000259" key="10">
    <source>
        <dbReference type="PROSITE" id="PS50929"/>
    </source>
</evidence>
<gene>
    <name evidence="11" type="ORF">D8S85_04745</name>
</gene>
<feature type="domain" description="ABC transporter" evidence="9">
    <location>
        <begin position="370"/>
        <end position="604"/>
    </location>
</feature>
<keyword evidence="4" id="KW-0547">Nucleotide-binding</keyword>
<protein>
    <submittedName>
        <fullName evidence="11">ABC transporter ATP-binding protein</fullName>
    </submittedName>
</protein>
<dbReference type="FunFam" id="3.40.50.300:FF:000287">
    <property type="entry name" value="Multidrug ABC transporter ATP-binding protein"/>
    <property type="match status" value="1"/>
</dbReference>
<evidence type="ECO:0000256" key="8">
    <source>
        <dbReference type="SAM" id="Phobius"/>
    </source>
</evidence>
<dbReference type="CDD" id="cd18552">
    <property type="entry name" value="ABC_6TM_MsbA_like"/>
    <property type="match status" value="1"/>
</dbReference>
<dbReference type="RefSeq" id="WP_106625273.1">
    <property type="nucleotide sequence ID" value="NZ_CP032819.1"/>
</dbReference>
<feature type="transmembrane region" description="Helical" evidence="8">
    <location>
        <begin position="23"/>
        <end position="48"/>
    </location>
</feature>
<dbReference type="Pfam" id="PF00664">
    <property type="entry name" value="ABC_membrane"/>
    <property type="match status" value="1"/>
</dbReference>
<dbReference type="Gene3D" id="1.20.1560.10">
    <property type="entry name" value="ABC transporter type 1, transmembrane domain"/>
    <property type="match status" value="1"/>
</dbReference>
<evidence type="ECO:0000259" key="9">
    <source>
        <dbReference type="PROSITE" id="PS50893"/>
    </source>
</evidence>
<sequence>MRDFIQILKRFIPPYKARLGKNIFYNILSAVFGSISFVLLAPVLNILFDVTKDVTELMPFELDKEVLMNNFNYYITLLKEYFSAPTTLLIAGGFFVVAALFKTGFSYLAAYEIVYIRNGVVRDIRRKIYQKILSLPLPFFSEERKGDIIARTTGDVQEVENSIMNSLEMFFQNPIIILIYLSAMVFMSWQLTLFVLVLLPIMGTLIGKVGKTLKKRSKEGQDKMGEILSNIEETLSGLRVIKAFNAEHKMDTLFTTHNEQYRRIMNRLMWRRSLAHPMSEFLGTIVVVIVVWFGGTLILRHSPIMEASDFIAYIALFYSIINPAKQFSTALYSIQKGAAAMDRIDQILNAESSIQEPEHPKPLKEFNREIKYHDVSFAYRPDRIVLKDVNVTIAKGKTIALVGQSGSGKSTFVDLLPRFYDVIKGEITIDGINIKDVSLHSLRELMGNVNQDPILFNDTIFNNIAFGVESATREEVEQAARIANAHEFIMQTEKGYDTCIGDRGGKLSGGQRQRLSIARAVLKNPPIMILDEATSALDTESEKLVQEALDNLMKNRTSIVVAHRLSTIRNADIICVFHEGKIVERGRHEELLALNGIYTKLYNMQNF</sequence>
<dbReference type="SMART" id="SM00382">
    <property type="entry name" value="AAA"/>
    <property type="match status" value="1"/>
</dbReference>
<dbReference type="PROSITE" id="PS00211">
    <property type="entry name" value="ABC_TRANSPORTER_1"/>
    <property type="match status" value="1"/>
</dbReference>
<dbReference type="CDD" id="cd03251">
    <property type="entry name" value="ABCC_MsbA"/>
    <property type="match status" value="1"/>
</dbReference>
<evidence type="ECO:0000256" key="7">
    <source>
        <dbReference type="ARBA" id="ARBA00023136"/>
    </source>
</evidence>
<feature type="transmembrane region" description="Helical" evidence="8">
    <location>
        <begin position="170"/>
        <end position="187"/>
    </location>
</feature>
<keyword evidence="5 11" id="KW-0067">ATP-binding</keyword>
<dbReference type="SUPFAM" id="SSF90123">
    <property type="entry name" value="ABC transporter transmembrane region"/>
    <property type="match status" value="1"/>
</dbReference>
<accession>A0A3Q9IRF6</accession>
<keyword evidence="7 8" id="KW-0472">Membrane</keyword>
<dbReference type="GO" id="GO:0015421">
    <property type="term" value="F:ABC-type oligopeptide transporter activity"/>
    <property type="evidence" value="ECO:0007669"/>
    <property type="project" value="TreeGrafter"/>
</dbReference>
<dbReference type="InterPro" id="IPR017871">
    <property type="entry name" value="ABC_transporter-like_CS"/>
</dbReference>
<keyword evidence="12" id="KW-1185">Reference proteome</keyword>
<evidence type="ECO:0000256" key="4">
    <source>
        <dbReference type="ARBA" id="ARBA00022741"/>
    </source>
</evidence>
<dbReference type="AlphaFoldDB" id="A0A3Q9IRF6"/>
<dbReference type="InterPro" id="IPR027417">
    <property type="entry name" value="P-loop_NTPase"/>
</dbReference>
<dbReference type="InterPro" id="IPR003593">
    <property type="entry name" value="AAA+_ATPase"/>
</dbReference>
<dbReference type="InterPro" id="IPR003439">
    <property type="entry name" value="ABC_transporter-like_ATP-bd"/>
</dbReference>
<dbReference type="OrthoDB" id="9780296at2"/>
<organism evidence="11 12">
    <name type="scientific">Butyricimonas faecalis</name>
    <dbReference type="NCBI Taxonomy" id="2093856"/>
    <lineage>
        <taxon>Bacteria</taxon>
        <taxon>Pseudomonadati</taxon>
        <taxon>Bacteroidota</taxon>
        <taxon>Bacteroidia</taxon>
        <taxon>Bacteroidales</taxon>
        <taxon>Odoribacteraceae</taxon>
        <taxon>Butyricimonas</taxon>
    </lineage>
</organism>
<dbReference type="PROSITE" id="PS50929">
    <property type="entry name" value="ABC_TM1F"/>
    <property type="match status" value="1"/>
</dbReference>
<dbReference type="EMBL" id="CP032819">
    <property type="protein sequence ID" value="AZS31890.1"/>
    <property type="molecule type" value="Genomic_DNA"/>
</dbReference>
<keyword evidence="2" id="KW-0813">Transport</keyword>
<evidence type="ECO:0000256" key="5">
    <source>
        <dbReference type="ARBA" id="ARBA00022840"/>
    </source>
</evidence>
<evidence type="ECO:0000256" key="6">
    <source>
        <dbReference type="ARBA" id="ARBA00022989"/>
    </source>
</evidence>
<feature type="transmembrane region" description="Helical" evidence="8">
    <location>
        <begin position="281"/>
        <end position="299"/>
    </location>
</feature>
<dbReference type="Pfam" id="PF00005">
    <property type="entry name" value="ABC_tran"/>
    <property type="match status" value="1"/>
</dbReference>
<evidence type="ECO:0000313" key="12">
    <source>
        <dbReference type="Proteomes" id="UP000270673"/>
    </source>
</evidence>
<evidence type="ECO:0000256" key="1">
    <source>
        <dbReference type="ARBA" id="ARBA00004651"/>
    </source>
</evidence>
<dbReference type="InterPro" id="IPR039421">
    <property type="entry name" value="Type_1_exporter"/>
</dbReference>
<dbReference type="Gene3D" id="3.40.50.300">
    <property type="entry name" value="P-loop containing nucleotide triphosphate hydrolases"/>
    <property type="match status" value="1"/>
</dbReference>
<feature type="transmembrane region" description="Helical" evidence="8">
    <location>
        <begin position="193"/>
        <end position="210"/>
    </location>
</feature>
<evidence type="ECO:0000256" key="3">
    <source>
        <dbReference type="ARBA" id="ARBA00022692"/>
    </source>
</evidence>
<dbReference type="InterPro" id="IPR011527">
    <property type="entry name" value="ABC1_TM_dom"/>
</dbReference>
<dbReference type="PROSITE" id="PS50893">
    <property type="entry name" value="ABC_TRANSPORTER_2"/>
    <property type="match status" value="1"/>
</dbReference>
<feature type="domain" description="ABC transmembrane type-1" evidence="10">
    <location>
        <begin position="23"/>
        <end position="336"/>
    </location>
</feature>
<reference evidence="11 12" key="1">
    <citation type="submission" date="2018-10" db="EMBL/GenBank/DDBJ databases">
        <title>Butyricimonas faecalis sp. nov., isolated from human faeces and emended description of the genus Butyricimonas.</title>
        <authorList>
            <person name="Le Roy T."/>
            <person name="Van der Smissen P."/>
            <person name="Paquot A."/>
            <person name="Delzenne N."/>
            <person name="Muccioli G."/>
            <person name="Collet J.-F."/>
            <person name="Cani P.D."/>
        </authorList>
    </citation>
    <scope>NUCLEOTIDE SEQUENCE [LARGE SCALE GENOMIC DNA]</scope>
    <source>
        <strain evidence="11 12">H184</strain>
    </source>
</reference>
<comment type="subcellular location">
    <subcellularLocation>
        <location evidence="1">Cell membrane</location>
        <topology evidence="1">Multi-pass membrane protein</topology>
    </subcellularLocation>
</comment>
<proteinExistence type="predicted"/>
<keyword evidence="3 8" id="KW-0812">Transmembrane</keyword>
<dbReference type="GO" id="GO:0005524">
    <property type="term" value="F:ATP binding"/>
    <property type="evidence" value="ECO:0007669"/>
    <property type="project" value="UniProtKB-KW"/>
</dbReference>
<dbReference type="PANTHER" id="PTHR43394:SF1">
    <property type="entry name" value="ATP-BINDING CASSETTE SUB-FAMILY B MEMBER 10, MITOCHONDRIAL"/>
    <property type="match status" value="1"/>
</dbReference>
<dbReference type="Proteomes" id="UP000270673">
    <property type="component" value="Chromosome"/>
</dbReference>